<proteinExistence type="predicted"/>
<dbReference type="Gene3D" id="2.30.110.10">
    <property type="entry name" value="Electron Transport, Fmn-binding Protein, Chain A"/>
    <property type="match status" value="1"/>
</dbReference>
<evidence type="ECO:0000313" key="3">
    <source>
        <dbReference type="EMBL" id="NMH90408.1"/>
    </source>
</evidence>
<feature type="domain" description="Pyridoxamine 5'-phosphate oxidase N-terminal" evidence="2">
    <location>
        <begin position="7"/>
        <end position="99"/>
    </location>
</feature>
<keyword evidence="1 3" id="KW-0560">Oxidoreductase</keyword>
<protein>
    <submittedName>
        <fullName evidence="3">PPOX class F420-dependent oxidoreductase</fullName>
        <ecNumber evidence="3">1.-.-.-</ecNumber>
    </submittedName>
</protein>
<comment type="caution">
    <text evidence="3">The sequence shown here is derived from an EMBL/GenBank/DDBJ whole genome shotgun (WGS) entry which is preliminary data.</text>
</comment>
<sequence length="126" mass="13377">MDSATDRLGAARYVVLTTFRRDGTPVPTAVWVAPLEDGLGVWTATGSGKVKRIRHDGRVELAESDSRGRPLGPAVAGTARVLDEAGTRRVLTAIRRKYGIVGQVLTALSRLRRGTAGTAGLAITLR</sequence>
<name>A0A848DCS1_9PSEU</name>
<dbReference type="GO" id="GO:0070967">
    <property type="term" value="F:coenzyme F420 binding"/>
    <property type="evidence" value="ECO:0007669"/>
    <property type="project" value="TreeGrafter"/>
</dbReference>
<dbReference type="AlphaFoldDB" id="A0A848DCS1"/>
<evidence type="ECO:0000256" key="1">
    <source>
        <dbReference type="ARBA" id="ARBA00023002"/>
    </source>
</evidence>
<dbReference type="EC" id="1.-.-.-" evidence="3"/>
<dbReference type="EMBL" id="JAAXKZ010000004">
    <property type="protein sequence ID" value="NMH90408.1"/>
    <property type="molecule type" value="Genomic_DNA"/>
</dbReference>
<gene>
    <name evidence="3" type="ORF">HF519_02155</name>
</gene>
<reference evidence="3 4" key="1">
    <citation type="submission" date="2020-04" db="EMBL/GenBank/DDBJ databases">
        <authorList>
            <person name="Klaysubun C."/>
            <person name="Duangmal K."/>
            <person name="Lipun K."/>
        </authorList>
    </citation>
    <scope>NUCLEOTIDE SEQUENCE [LARGE SCALE GENOMIC DNA]</scope>
    <source>
        <strain evidence="3 4">DSM 45300</strain>
    </source>
</reference>
<evidence type="ECO:0000313" key="4">
    <source>
        <dbReference type="Proteomes" id="UP000586918"/>
    </source>
</evidence>
<dbReference type="InterPro" id="IPR012349">
    <property type="entry name" value="Split_barrel_FMN-bd"/>
</dbReference>
<organism evidence="3 4">
    <name type="scientific">Pseudonocardia bannensis</name>
    <dbReference type="NCBI Taxonomy" id="630973"/>
    <lineage>
        <taxon>Bacteria</taxon>
        <taxon>Bacillati</taxon>
        <taxon>Actinomycetota</taxon>
        <taxon>Actinomycetes</taxon>
        <taxon>Pseudonocardiales</taxon>
        <taxon>Pseudonocardiaceae</taxon>
        <taxon>Pseudonocardia</taxon>
    </lineage>
</organism>
<accession>A0A848DCS1</accession>
<dbReference type="NCBIfam" id="TIGR03666">
    <property type="entry name" value="Rv2061_F420"/>
    <property type="match status" value="1"/>
</dbReference>
<dbReference type="Pfam" id="PF01243">
    <property type="entry name" value="PNPOx_N"/>
    <property type="match status" value="1"/>
</dbReference>
<dbReference type="InterPro" id="IPR052019">
    <property type="entry name" value="F420H2_bilvrd_red/Heme_oxyg"/>
</dbReference>
<evidence type="ECO:0000259" key="2">
    <source>
        <dbReference type="Pfam" id="PF01243"/>
    </source>
</evidence>
<keyword evidence="4" id="KW-1185">Reference proteome</keyword>
<dbReference type="InterPro" id="IPR011576">
    <property type="entry name" value="Pyridox_Oxase_N"/>
</dbReference>
<dbReference type="GO" id="GO:0005829">
    <property type="term" value="C:cytosol"/>
    <property type="evidence" value="ECO:0007669"/>
    <property type="project" value="TreeGrafter"/>
</dbReference>
<dbReference type="Proteomes" id="UP000586918">
    <property type="component" value="Unassembled WGS sequence"/>
</dbReference>
<dbReference type="PANTHER" id="PTHR35176:SF11">
    <property type="entry name" value="PYRIDOXAMINE 5'-PHOSPHATE OXIDASE FAMILY PROTEIN"/>
    <property type="match status" value="1"/>
</dbReference>
<dbReference type="PANTHER" id="PTHR35176">
    <property type="entry name" value="HEME OXYGENASE HI_0854-RELATED"/>
    <property type="match status" value="1"/>
</dbReference>
<dbReference type="GO" id="GO:0016627">
    <property type="term" value="F:oxidoreductase activity, acting on the CH-CH group of donors"/>
    <property type="evidence" value="ECO:0007669"/>
    <property type="project" value="TreeGrafter"/>
</dbReference>
<dbReference type="SUPFAM" id="SSF50475">
    <property type="entry name" value="FMN-binding split barrel"/>
    <property type="match status" value="1"/>
</dbReference>
<dbReference type="InterPro" id="IPR019965">
    <property type="entry name" value="PPOX_F420-dep_Rv2061_put"/>
</dbReference>